<dbReference type="AlphaFoldDB" id="A0A7H0FPH5"/>
<dbReference type="PIRSF" id="PIRSF006276">
    <property type="entry name" value="UspA"/>
    <property type="match status" value="1"/>
</dbReference>
<evidence type="ECO:0000313" key="9">
    <source>
        <dbReference type="Proteomes" id="UP001222182"/>
    </source>
</evidence>
<evidence type="ECO:0000256" key="1">
    <source>
        <dbReference type="ARBA" id="ARBA00008791"/>
    </source>
</evidence>
<reference evidence="3" key="5">
    <citation type="submission" date="2023-03" db="EMBL/GenBank/DDBJ databases">
        <authorList>
            <person name="Zajac M."/>
            <person name="Kwit R."/>
            <person name="Wasyl D."/>
        </authorList>
    </citation>
    <scope>NUCLEOTIDE SEQUENCE</scope>
    <source>
        <strain evidence="3">691B_2</strain>
    </source>
</reference>
<dbReference type="PANTHER" id="PTHR46268:SF6">
    <property type="entry name" value="UNIVERSAL STRESS PROTEIN UP12"/>
    <property type="match status" value="1"/>
</dbReference>
<feature type="domain" description="UspA" evidence="2">
    <location>
        <begin position="16"/>
        <end position="155"/>
    </location>
</feature>
<evidence type="ECO:0000313" key="7">
    <source>
        <dbReference type="Proteomes" id="UP000516122"/>
    </source>
</evidence>
<reference evidence="3" key="2">
    <citation type="journal article" date="2023" name="Pathogens">
        <title>Prevalence of Enterococcus spp. and the Whole-Genome Characteristics of Enterococcus faecium and Enterococcus faecalis Strains Isolated from Free-Living Birds in Poland.</title>
        <authorList>
            <person name="Kwit R."/>
            <person name="Zajac M."/>
            <person name="Smialowska-Weglinska A."/>
            <person name="Skarzynska M."/>
            <person name="Bomba A."/>
            <person name="Lalak A."/>
            <person name="Skrzypiec E."/>
            <person name="Wojdat D."/>
            <person name="Koza W."/>
            <person name="Mikos-Wojewoda E."/>
            <person name="Pasim P."/>
            <person name="Skora M."/>
            <person name="Polak M."/>
            <person name="Wiacek J."/>
            <person name="Wasyl D."/>
        </authorList>
    </citation>
    <scope>NUCLEOTIDE SEQUENCE</scope>
    <source>
        <strain evidence="3">691B_2</strain>
    </source>
</reference>
<reference evidence="4 7" key="1">
    <citation type="submission" date="2020-08" db="EMBL/GenBank/DDBJ databases">
        <title>Enterococcus faecalis SF28073 genome assembly.</title>
        <authorList>
            <person name="Duerkop B.A."/>
            <person name="Johnson C.N."/>
        </authorList>
    </citation>
    <scope>NUCLEOTIDE SEQUENCE [LARGE SCALE GENOMIC DNA]</scope>
    <source>
        <strain evidence="4 7">SF28073</strain>
    </source>
</reference>
<dbReference type="InterPro" id="IPR014729">
    <property type="entry name" value="Rossmann-like_a/b/a_fold"/>
</dbReference>
<evidence type="ECO:0000259" key="2">
    <source>
        <dbReference type="Pfam" id="PF00582"/>
    </source>
</evidence>
<dbReference type="Proteomes" id="UP001221642">
    <property type="component" value="Chromosome"/>
</dbReference>
<evidence type="ECO:0000313" key="6">
    <source>
        <dbReference type="EMBL" id="WER41613.1"/>
    </source>
</evidence>
<name>A0A7H0FPH5_ENTFL</name>
<proteinExistence type="inferred from homology"/>
<gene>
    <name evidence="4" type="ORF">H9Q64_01170</name>
    <name evidence="6" type="ORF">P0083_09730</name>
    <name evidence="5" type="ORF">P0D81_07270</name>
    <name evidence="3" type="ORF">P0E79_09660</name>
</gene>
<dbReference type="Gene3D" id="3.40.50.620">
    <property type="entry name" value="HUPs"/>
    <property type="match status" value="1"/>
</dbReference>
<organism evidence="4 7">
    <name type="scientific">Enterococcus faecalis</name>
    <name type="common">Streptococcus faecalis</name>
    <dbReference type="NCBI Taxonomy" id="1351"/>
    <lineage>
        <taxon>Bacteria</taxon>
        <taxon>Bacillati</taxon>
        <taxon>Bacillota</taxon>
        <taxon>Bacilli</taxon>
        <taxon>Lactobacillales</taxon>
        <taxon>Enterococcaceae</taxon>
        <taxon>Enterococcus</taxon>
    </lineage>
</organism>
<dbReference type="Proteomes" id="UP001173174">
    <property type="component" value="Unassembled WGS sequence"/>
</dbReference>
<dbReference type="PANTHER" id="PTHR46268">
    <property type="entry name" value="STRESS RESPONSE PROTEIN NHAX"/>
    <property type="match status" value="1"/>
</dbReference>
<dbReference type="PRINTS" id="PR01438">
    <property type="entry name" value="UNVRSLSTRESS"/>
</dbReference>
<dbReference type="Proteomes" id="UP000516122">
    <property type="component" value="Chromosome"/>
</dbReference>
<accession>A0A7H0FPH5</accession>
<reference evidence="5 8" key="3">
    <citation type="submission" date="2023-02" db="EMBL/GenBank/DDBJ databases">
        <title>Results of the 2020 Genomic Proficiency Test for the network of European Union Reference Laboratory for Antimicrobial Resistance assessing whole genome sequencing capacities.</title>
        <authorList>
            <person name="Hoffmann M."/>
            <person name="Luo Y."/>
            <person name="Sorensen L.H."/>
            <person name="Pedersen S.K."/>
            <person name="Hendriksen R.S."/>
        </authorList>
    </citation>
    <scope>NUCLEOTIDE SEQUENCE [LARGE SCALE GENOMIC DNA]</scope>
    <source>
        <strain evidence="5 8">GENOMIC22-006</strain>
    </source>
</reference>
<evidence type="ECO:0000313" key="5">
    <source>
        <dbReference type="EMBL" id="WEH23816.1"/>
    </source>
</evidence>
<dbReference type="SUPFAM" id="SSF52402">
    <property type="entry name" value="Adenine nucleotide alpha hydrolases-like"/>
    <property type="match status" value="1"/>
</dbReference>
<dbReference type="Pfam" id="PF00582">
    <property type="entry name" value="Usp"/>
    <property type="match status" value="1"/>
</dbReference>
<protein>
    <submittedName>
        <fullName evidence="4">Universal stress protein</fullName>
    </submittedName>
</protein>
<dbReference type="EMBL" id="JAREWH010000008">
    <property type="protein sequence ID" value="MDN3192746.1"/>
    <property type="molecule type" value="Genomic_DNA"/>
</dbReference>
<reference evidence="6 9" key="4">
    <citation type="submission" date="2023-03" db="EMBL/GenBank/DDBJ databases">
        <title>Complete genome sequence of an Enterococcus faecalis urinary isolate.</title>
        <authorList>
            <person name="Brauer A.L."/>
            <person name="Armbruster C.E."/>
        </authorList>
    </citation>
    <scope>NUCLEOTIDE SEQUENCE [LARGE SCALE GENOMIC DNA]</scope>
    <source>
        <strain evidence="6 9">3143</strain>
    </source>
</reference>
<dbReference type="EMBL" id="CP060804">
    <property type="protein sequence ID" value="QNP37941.1"/>
    <property type="molecule type" value="Genomic_DNA"/>
</dbReference>
<dbReference type="CDD" id="cd00293">
    <property type="entry name" value="USP-like"/>
    <property type="match status" value="1"/>
</dbReference>
<dbReference type="EMBL" id="CP119528">
    <property type="protein sequence ID" value="WER41613.1"/>
    <property type="molecule type" value="Genomic_DNA"/>
</dbReference>
<dbReference type="InterPro" id="IPR006016">
    <property type="entry name" value="UspA"/>
</dbReference>
<dbReference type="EMBL" id="CP119159">
    <property type="protein sequence ID" value="WEH23816.1"/>
    <property type="molecule type" value="Genomic_DNA"/>
</dbReference>
<evidence type="ECO:0000313" key="3">
    <source>
        <dbReference type="EMBL" id="MDN3192746.1"/>
    </source>
</evidence>
<dbReference type="Proteomes" id="UP001222182">
    <property type="component" value="Chromosome"/>
</dbReference>
<dbReference type="InterPro" id="IPR006015">
    <property type="entry name" value="Universal_stress_UspA"/>
</dbReference>
<sequence>MIFFTLKGAVIMLQQYQKIMIAIDGSDEADLAFKKAVNVAKRNDAELLLAHVVDTRSFQSVSSFDGALAEEAMSMAKETLDTYQQQAVDMGQTKVSSVLAYGSPKNIIAKELPKEYNIDLIMLGATGLNAVERLFIGSVSESVIRNASCDVLVVRTDLDNKLPKNEEK</sequence>
<evidence type="ECO:0000313" key="4">
    <source>
        <dbReference type="EMBL" id="QNP37941.1"/>
    </source>
</evidence>
<evidence type="ECO:0000313" key="8">
    <source>
        <dbReference type="Proteomes" id="UP001221642"/>
    </source>
</evidence>
<comment type="similarity">
    <text evidence="1">Belongs to the universal stress protein A family.</text>
</comment>